<sequence>MTKEQKDNLFVLVKSLSKSEKRQFKLYVGRLGVNEDSKFLMLFNILDKLSVYNEAAILKKGIVKKQQLSNLKAHLYKQILISLRLNPSHQNIRIQIREQLDFATILYHKGLYKQSLKILDKAKTLAINNEEKNVAYEIVELEKIIESQYITRSLSNRADELTKQAKTLSLQNVLASKLSNLSLQLYGLFLKTGYIKNDTEHKRITKYFYDRLPKYDINKLGFREKLWLYKAYLWYSFLTLDFLACYKYASKWVDLFYENKNMIVLNPVFFLRGNHYLLEALFYLRHYEKFKQTLFKLEEITTEKWFPLDDNNESLAFLYIYNNKLNMHFIEGSFTQGLPLIDSVLEQLNKYKNRIDEHHVMVFYYKIASMYFGAGENKKCIQFLDKIISNKSLQMREDLLCFSRILNLVAHYEAGMDYNLDVLIKSTYKFLIKMEDLYEVQKEFIKFLRGLGDIYPQDVKAEFIKLHKKLKQFEDDPYESRAFLYLDIISWLESKIENKPVGLVISNKFEVQILKNQ</sequence>
<name>A0ABW5JV41_9FLAO</name>
<comment type="caution">
    <text evidence="1">The sequence shown here is derived from an EMBL/GenBank/DDBJ whole genome shotgun (WGS) entry which is preliminary data.</text>
</comment>
<proteinExistence type="predicted"/>
<dbReference type="RefSeq" id="WP_388019543.1">
    <property type="nucleotide sequence ID" value="NZ_JBHUDT010000005.1"/>
</dbReference>
<reference evidence="2" key="1">
    <citation type="journal article" date="2019" name="Int. J. Syst. Evol. Microbiol.">
        <title>The Global Catalogue of Microorganisms (GCM) 10K type strain sequencing project: providing services to taxonomists for standard genome sequencing and annotation.</title>
        <authorList>
            <consortium name="The Broad Institute Genomics Platform"/>
            <consortium name="The Broad Institute Genome Sequencing Center for Infectious Disease"/>
            <person name="Wu L."/>
            <person name="Ma J."/>
        </authorList>
    </citation>
    <scope>NUCLEOTIDE SEQUENCE [LARGE SCALE GENOMIC DNA]</scope>
    <source>
        <strain evidence="2">KCTC 42903</strain>
    </source>
</reference>
<organism evidence="1 2">
    <name type="scientific">Gelatiniphilus marinus</name>
    <dbReference type="NCBI Taxonomy" id="1759464"/>
    <lineage>
        <taxon>Bacteria</taxon>
        <taxon>Pseudomonadati</taxon>
        <taxon>Bacteroidota</taxon>
        <taxon>Flavobacteriia</taxon>
        <taxon>Flavobacteriales</taxon>
        <taxon>Flavobacteriaceae</taxon>
        <taxon>Gelatiniphilus</taxon>
    </lineage>
</organism>
<evidence type="ECO:0008006" key="3">
    <source>
        <dbReference type="Google" id="ProtNLM"/>
    </source>
</evidence>
<evidence type="ECO:0000313" key="2">
    <source>
        <dbReference type="Proteomes" id="UP001597441"/>
    </source>
</evidence>
<dbReference type="Proteomes" id="UP001597441">
    <property type="component" value="Unassembled WGS sequence"/>
</dbReference>
<accession>A0ABW5JV41</accession>
<evidence type="ECO:0000313" key="1">
    <source>
        <dbReference type="EMBL" id="MFD2535985.1"/>
    </source>
</evidence>
<gene>
    <name evidence="1" type="ORF">ACFSQS_12790</name>
</gene>
<protein>
    <recommendedName>
        <fullName evidence="3">Tetratricopeptide repeat protein</fullName>
    </recommendedName>
</protein>
<keyword evidence="2" id="KW-1185">Reference proteome</keyword>
<dbReference type="EMBL" id="JBHULK010000005">
    <property type="protein sequence ID" value="MFD2535985.1"/>
    <property type="molecule type" value="Genomic_DNA"/>
</dbReference>